<evidence type="ECO:0000256" key="2">
    <source>
        <dbReference type="SAM" id="Phobius"/>
    </source>
</evidence>
<evidence type="ECO:0000313" key="3">
    <source>
        <dbReference type="EMBL" id="PFG37755.1"/>
    </source>
</evidence>
<organism evidence="3 4">
    <name type="scientific">Flavimobilis soli</name>
    <dbReference type="NCBI Taxonomy" id="442709"/>
    <lineage>
        <taxon>Bacteria</taxon>
        <taxon>Bacillati</taxon>
        <taxon>Actinomycetota</taxon>
        <taxon>Actinomycetes</taxon>
        <taxon>Micrococcales</taxon>
        <taxon>Jonesiaceae</taxon>
        <taxon>Flavimobilis</taxon>
    </lineage>
</organism>
<dbReference type="EMBL" id="PDJH01000001">
    <property type="protein sequence ID" value="PFG37755.1"/>
    <property type="molecule type" value="Genomic_DNA"/>
</dbReference>
<feature type="transmembrane region" description="Helical" evidence="2">
    <location>
        <begin position="359"/>
        <end position="379"/>
    </location>
</feature>
<evidence type="ECO:0000256" key="1">
    <source>
        <dbReference type="SAM" id="MobiDB-lite"/>
    </source>
</evidence>
<dbReference type="AlphaFoldDB" id="A0A2A9EHL9"/>
<keyword evidence="4" id="KW-1185">Reference proteome</keyword>
<feature type="transmembrane region" description="Helical" evidence="2">
    <location>
        <begin position="187"/>
        <end position="213"/>
    </location>
</feature>
<reference evidence="3 4" key="1">
    <citation type="submission" date="2017-10" db="EMBL/GenBank/DDBJ databases">
        <title>Sequencing the genomes of 1000 actinobacteria strains.</title>
        <authorList>
            <person name="Klenk H.-P."/>
        </authorList>
    </citation>
    <scope>NUCLEOTIDE SEQUENCE [LARGE SCALE GENOMIC DNA]</scope>
    <source>
        <strain evidence="3 4">DSM 21574</strain>
    </source>
</reference>
<dbReference type="Proteomes" id="UP000221394">
    <property type="component" value="Unassembled WGS sequence"/>
</dbReference>
<feature type="transmembrane region" description="Helical" evidence="2">
    <location>
        <begin position="261"/>
        <end position="280"/>
    </location>
</feature>
<keyword evidence="2" id="KW-0472">Membrane</keyword>
<sequence length="487" mass="52575">MMGPMTQTAARAQGTEGVDEPSARPAAWPAVALAVVALGAYLTLSLARWFRWDTPSWDNAIFEQGIRGWSRPGWPIVDIKGHEFNQLGDHFSPIIALVAPFYRVFPSPVTLLVAQCVLVAISVVPVTVLARRRLGAVPGLALGAAYASSWGVQSAIDVQFHEYAFAAPILAFGLKAALEKRWTPACVWIGLLLLVKEDMGLTVAGFGAVLWLWGERRRAWQMVAIGLGGMALVLGVVIPLFNPHHRYDYWGKLGEDGGETAATAGSLLAGMWRIATHFFVPGQKITTLLLIVAISGLVALRSPLLLMIVPTMVWRYAGSTEFYWGPTWHYSLILMPIVFVAAIDGCERLRASRSRALRGYGRAAPAVMVLVSAALVPSFPFGDLADPKTYEVPEHAAAGQAALDSIPAGASVTTDLGLIVRLATEHRAYWVGTEGNPATDYVAIRTDYGWGADAPTDAAAYAELLYPGHTYETVFDDGGYLVARRTS</sequence>
<name>A0A2A9EHL9_9MICO</name>
<feature type="compositionally biased region" description="Polar residues" evidence="1">
    <location>
        <begin position="1"/>
        <end position="10"/>
    </location>
</feature>
<comment type="caution">
    <text evidence="3">The sequence shown here is derived from an EMBL/GenBank/DDBJ whole genome shotgun (WGS) entry which is preliminary data.</text>
</comment>
<feature type="transmembrane region" description="Helical" evidence="2">
    <location>
        <begin position="287"/>
        <end position="308"/>
    </location>
</feature>
<keyword evidence="2" id="KW-0812">Transmembrane</keyword>
<proteinExistence type="predicted"/>
<dbReference type="Pfam" id="PF09852">
    <property type="entry name" value="DUF2079"/>
    <property type="match status" value="1"/>
</dbReference>
<feature type="transmembrane region" description="Helical" evidence="2">
    <location>
        <begin position="220"/>
        <end position="241"/>
    </location>
</feature>
<feature type="region of interest" description="Disordered" evidence="1">
    <location>
        <begin position="1"/>
        <end position="21"/>
    </location>
</feature>
<gene>
    <name evidence="3" type="ORF">ATL41_2528</name>
</gene>
<keyword evidence="2" id="KW-1133">Transmembrane helix</keyword>
<evidence type="ECO:0000313" key="4">
    <source>
        <dbReference type="Proteomes" id="UP000221394"/>
    </source>
</evidence>
<feature type="transmembrane region" description="Helical" evidence="2">
    <location>
        <begin position="328"/>
        <end position="347"/>
    </location>
</feature>
<dbReference type="InterPro" id="IPR018650">
    <property type="entry name" value="STSV1_Orf64"/>
</dbReference>
<feature type="transmembrane region" description="Helical" evidence="2">
    <location>
        <begin position="109"/>
        <end position="130"/>
    </location>
</feature>
<feature type="transmembrane region" description="Helical" evidence="2">
    <location>
        <begin position="26"/>
        <end position="47"/>
    </location>
</feature>
<accession>A0A2A9EHL9</accession>
<protein>
    <submittedName>
        <fullName evidence="3">Putative membrane protein DUF2079</fullName>
    </submittedName>
</protein>